<reference evidence="4 5" key="1">
    <citation type="submission" date="2019-09" db="EMBL/GenBank/DDBJ databases">
        <title>Genome Sequence of Larkinella sp MA1.</title>
        <authorList>
            <person name="Srinivasan S."/>
        </authorList>
    </citation>
    <scope>NUCLEOTIDE SEQUENCE [LARGE SCALE GENOMIC DNA]</scope>
    <source>
        <strain evidence="4 5">MA1</strain>
    </source>
</reference>
<dbReference type="SMART" id="SM00850">
    <property type="entry name" value="LytTR"/>
    <property type="match status" value="1"/>
</dbReference>
<dbReference type="EMBL" id="VTWS01000002">
    <property type="protein sequence ID" value="KAA9354916.1"/>
    <property type="molecule type" value="Genomic_DNA"/>
</dbReference>
<dbReference type="Gene3D" id="2.40.50.1020">
    <property type="entry name" value="LytTr DNA-binding domain"/>
    <property type="match status" value="1"/>
</dbReference>
<dbReference type="InterPro" id="IPR011006">
    <property type="entry name" value="CheY-like_superfamily"/>
</dbReference>
<dbReference type="AlphaFoldDB" id="A0A5N1JMN6"/>
<dbReference type="SUPFAM" id="SSF52172">
    <property type="entry name" value="CheY-like"/>
    <property type="match status" value="1"/>
</dbReference>
<evidence type="ECO:0000313" key="4">
    <source>
        <dbReference type="EMBL" id="KAA9354916.1"/>
    </source>
</evidence>
<gene>
    <name evidence="4" type="ORF">F0P93_10015</name>
</gene>
<keyword evidence="1" id="KW-0597">Phosphoprotein</keyword>
<dbReference type="Pfam" id="PF04397">
    <property type="entry name" value="LytTR"/>
    <property type="match status" value="1"/>
</dbReference>
<dbReference type="InterPro" id="IPR007492">
    <property type="entry name" value="LytTR_DNA-bd_dom"/>
</dbReference>
<feature type="domain" description="HTH LytTR-type" evidence="3">
    <location>
        <begin position="147"/>
        <end position="246"/>
    </location>
</feature>
<dbReference type="RefSeq" id="WP_150876216.1">
    <property type="nucleotide sequence ID" value="NZ_VTWS01000002.1"/>
</dbReference>
<evidence type="ECO:0000259" key="2">
    <source>
        <dbReference type="PROSITE" id="PS50110"/>
    </source>
</evidence>
<protein>
    <submittedName>
        <fullName evidence="4">Response regulator transcription factor</fullName>
    </submittedName>
</protein>
<feature type="modified residue" description="4-aspartylphosphate" evidence="1">
    <location>
        <position position="55"/>
    </location>
</feature>
<dbReference type="InterPro" id="IPR001789">
    <property type="entry name" value="Sig_transdc_resp-reg_receiver"/>
</dbReference>
<sequence>MNVRCLLIDDEPHAVEIIESYIELVDGLEIVGKCHNAVQAFSMLQSMPVDLLFLDIKMPKLSGTDFLRSLRNPPKVIFTTAYREYALDGFDLDVVDYLLKPIPFERFLRAVSKVMRLEPQPMANGISEPDQPSVEKDLVPSERDAFLYFRADRKMVKVYTKDILYVESLKDYIKIITTNAKPLVVKQAISSVEAMLPGRDFLRIHRSFIVAIDKISAWSPSHIEVAGQELPIGRLHQKDVGRALKMEV</sequence>
<dbReference type="Pfam" id="PF00072">
    <property type="entry name" value="Response_reg"/>
    <property type="match status" value="1"/>
</dbReference>
<dbReference type="PANTHER" id="PTHR45526:SF1">
    <property type="entry name" value="TRANSCRIPTIONAL REGULATORY PROTEIN DCUR-RELATED"/>
    <property type="match status" value="1"/>
</dbReference>
<dbReference type="PANTHER" id="PTHR45526">
    <property type="entry name" value="TRANSCRIPTIONAL REGULATORY PROTEIN DPIA"/>
    <property type="match status" value="1"/>
</dbReference>
<proteinExistence type="predicted"/>
<dbReference type="GO" id="GO:0000156">
    <property type="term" value="F:phosphorelay response regulator activity"/>
    <property type="evidence" value="ECO:0007669"/>
    <property type="project" value="TreeGrafter"/>
</dbReference>
<dbReference type="PROSITE" id="PS50110">
    <property type="entry name" value="RESPONSE_REGULATORY"/>
    <property type="match status" value="1"/>
</dbReference>
<dbReference type="Proteomes" id="UP000326344">
    <property type="component" value="Unassembled WGS sequence"/>
</dbReference>
<dbReference type="InterPro" id="IPR051271">
    <property type="entry name" value="2C-system_Tx_regulators"/>
</dbReference>
<feature type="domain" description="Response regulatory" evidence="2">
    <location>
        <begin position="4"/>
        <end position="115"/>
    </location>
</feature>
<dbReference type="GO" id="GO:0003677">
    <property type="term" value="F:DNA binding"/>
    <property type="evidence" value="ECO:0007669"/>
    <property type="project" value="InterPro"/>
</dbReference>
<dbReference type="Gene3D" id="3.40.50.2300">
    <property type="match status" value="1"/>
</dbReference>
<organism evidence="4 5">
    <name type="scientific">Larkinella humicola</name>
    <dbReference type="NCBI Taxonomy" id="2607654"/>
    <lineage>
        <taxon>Bacteria</taxon>
        <taxon>Pseudomonadati</taxon>
        <taxon>Bacteroidota</taxon>
        <taxon>Cytophagia</taxon>
        <taxon>Cytophagales</taxon>
        <taxon>Spirosomataceae</taxon>
        <taxon>Larkinella</taxon>
    </lineage>
</organism>
<evidence type="ECO:0000313" key="5">
    <source>
        <dbReference type="Proteomes" id="UP000326344"/>
    </source>
</evidence>
<name>A0A5N1JMN6_9BACT</name>
<accession>A0A5N1JMN6</accession>
<dbReference type="PROSITE" id="PS50930">
    <property type="entry name" value="HTH_LYTTR"/>
    <property type="match status" value="1"/>
</dbReference>
<comment type="caution">
    <text evidence="4">The sequence shown here is derived from an EMBL/GenBank/DDBJ whole genome shotgun (WGS) entry which is preliminary data.</text>
</comment>
<evidence type="ECO:0000259" key="3">
    <source>
        <dbReference type="PROSITE" id="PS50930"/>
    </source>
</evidence>
<dbReference type="SMART" id="SM00448">
    <property type="entry name" value="REC"/>
    <property type="match status" value="1"/>
</dbReference>
<evidence type="ECO:0000256" key="1">
    <source>
        <dbReference type="PROSITE-ProRule" id="PRU00169"/>
    </source>
</evidence>
<keyword evidence="5" id="KW-1185">Reference proteome</keyword>